<evidence type="ECO:0000313" key="1">
    <source>
        <dbReference type="EMBL" id="CAH0993370.1"/>
    </source>
</evidence>
<reference evidence="1" key="1">
    <citation type="submission" date="2021-12" db="EMBL/GenBank/DDBJ databases">
        <authorList>
            <person name="Rodrigo-Torres L."/>
            <person name="Arahal R. D."/>
            <person name="Lucena T."/>
        </authorList>
    </citation>
    <scope>NUCLEOTIDE SEQUENCE</scope>
    <source>
        <strain evidence="1">CECT 8267</strain>
    </source>
</reference>
<proteinExistence type="predicted"/>
<name>A0ABM9AJG3_9GAMM</name>
<sequence length="31" mass="3225">MSVVLIAIAVTGLSSVGFSLVREIKSVGEFD</sequence>
<dbReference type="EMBL" id="CAKLPX010000008">
    <property type="protein sequence ID" value="CAH0993370.1"/>
    <property type="molecule type" value="Genomic_DNA"/>
</dbReference>
<organism evidence="1 2">
    <name type="scientific">Sinobacterium norvegicum</name>
    <dbReference type="NCBI Taxonomy" id="1641715"/>
    <lineage>
        <taxon>Bacteria</taxon>
        <taxon>Pseudomonadati</taxon>
        <taxon>Pseudomonadota</taxon>
        <taxon>Gammaproteobacteria</taxon>
        <taxon>Cellvibrionales</taxon>
        <taxon>Spongiibacteraceae</taxon>
        <taxon>Sinobacterium</taxon>
    </lineage>
</organism>
<gene>
    <name evidence="1" type="ORF">SIN8267_03518</name>
</gene>
<evidence type="ECO:0000313" key="2">
    <source>
        <dbReference type="Proteomes" id="UP000838100"/>
    </source>
</evidence>
<dbReference type="Proteomes" id="UP000838100">
    <property type="component" value="Unassembled WGS sequence"/>
</dbReference>
<keyword evidence="2" id="KW-1185">Reference proteome</keyword>
<accession>A0ABM9AJG3</accession>
<comment type="caution">
    <text evidence="1">The sequence shown here is derived from an EMBL/GenBank/DDBJ whole genome shotgun (WGS) entry which is preliminary data.</text>
</comment>
<protein>
    <submittedName>
        <fullName evidence="1">Uncharacterized protein</fullName>
    </submittedName>
</protein>